<feature type="chain" id="PRO_5027561422" evidence="1">
    <location>
        <begin position="28"/>
        <end position="139"/>
    </location>
</feature>
<feature type="signal peptide" evidence="1">
    <location>
        <begin position="1"/>
        <end position="27"/>
    </location>
</feature>
<accession>A0A6P9A7N2</accession>
<proteinExistence type="predicted"/>
<evidence type="ECO:0000313" key="2">
    <source>
        <dbReference type="Proteomes" id="UP000515158"/>
    </source>
</evidence>
<gene>
    <name evidence="3" type="primary">LOC117652875</name>
</gene>
<reference evidence="3" key="1">
    <citation type="submission" date="2025-08" db="UniProtKB">
        <authorList>
            <consortium name="RefSeq"/>
        </authorList>
    </citation>
    <scope>IDENTIFICATION</scope>
    <source>
        <tissue evidence="3">Total insect</tissue>
    </source>
</reference>
<evidence type="ECO:0000256" key="1">
    <source>
        <dbReference type="SAM" id="SignalP"/>
    </source>
</evidence>
<dbReference type="InParanoid" id="A0A6P9A7N2"/>
<dbReference type="RefSeq" id="XP_034253947.1">
    <property type="nucleotide sequence ID" value="XM_034398056.1"/>
</dbReference>
<keyword evidence="1" id="KW-0732">Signal</keyword>
<evidence type="ECO:0000313" key="3">
    <source>
        <dbReference type="RefSeq" id="XP_034253947.1"/>
    </source>
</evidence>
<organism evidence="3">
    <name type="scientific">Thrips palmi</name>
    <name type="common">Melon thrips</name>
    <dbReference type="NCBI Taxonomy" id="161013"/>
    <lineage>
        <taxon>Eukaryota</taxon>
        <taxon>Metazoa</taxon>
        <taxon>Ecdysozoa</taxon>
        <taxon>Arthropoda</taxon>
        <taxon>Hexapoda</taxon>
        <taxon>Insecta</taxon>
        <taxon>Pterygota</taxon>
        <taxon>Neoptera</taxon>
        <taxon>Paraneoptera</taxon>
        <taxon>Thysanoptera</taxon>
        <taxon>Terebrantia</taxon>
        <taxon>Thripoidea</taxon>
        <taxon>Thripidae</taxon>
        <taxon>Thrips</taxon>
    </lineage>
</organism>
<sequence length="139" mass="14905">MSKVAVLFVSVAVLAAVLPSAVHSARSLEETKGVLLAVRAALLKATGNILDEKTLARKPDILTQCVGKLKQATDTQILSQCVERCKKKALDQTKASTTLRQTLIYFVDEGTTAPYTTEGLLRVADIIKCGTTFSPGKKN</sequence>
<dbReference type="KEGG" id="tpal:117652875"/>
<dbReference type="Proteomes" id="UP000515158">
    <property type="component" value="Unplaced"/>
</dbReference>
<keyword evidence="2" id="KW-1185">Reference proteome</keyword>
<name>A0A6P9A7N2_THRPL</name>
<protein>
    <submittedName>
        <fullName evidence="3">Uncharacterized protein LOC117652875</fullName>
    </submittedName>
</protein>
<dbReference type="AlphaFoldDB" id="A0A6P9A7N2"/>
<dbReference type="GeneID" id="117652875"/>